<name>A0ACC7MD56_9BURK</name>
<evidence type="ECO:0000313" key="1">
    <source>
        <dbReference type="EMBL" id="MFJ1470048.1"/>
    </source>
</evidence>
<comment type="caution">
    <text evidence="1">The sequence shown here is derived from an EMBL/GenBank/DDBJ whole genome shotgun (WGS) entry which is preliminary data.</text>
</comment>
<accession>A0ACC7MD56</accession>
<organism evidence="1 2">
    <name type="scientific">Massilia orientalis</name>
    <dbReference type="NCBI Taxonomy" id="3050128"/>
    <lineage>
        <taxon>Bacteria</taxon>
        <taxon>Pseudomonadati</taxon>
        <taxon>Pseudomonadota</taxon>
        <taxon>Betaproteobacteria</taxon>
        <taxon>Burkholderiales</taxon>
        <taxon>Oxalobacteraceae</taxon>
        <taxon>Telluria group</taxon>
        <taxon>Massilia</taxon>
    </lineage>
</organism>
<keyword evidence="2" id="KW-1185">Reference proteome</keyword>
<dbReference type="EMBL" id="JASNRB020000013">
    <property type="protein sequence ID" value="MFJ1470048.1"/>
    <property type="molecule type" value="Genomic_DNA"/>
</dbReference>
<reference evidence="1" key="1">
    <citation type="submission" date="2024-11" db="EMBL/GenBank/DDBJ databases">
        <title>Description of Massilia orientalis sp. nov., isolated from rhizosphere soil of Ageratina adenophora.</title>
        <authorList>
            <person name="Wang Y."/>
        </authorList>
    </citation>
    <scope>NUCLEOTIDE SEQUENCE</scope>
    <source>
        <strain evidence="1">YIM B02787</strain>
    </source>
</reference>
<sequence>MVFMGAAGQALANSEYAGDRLGVRFELQAIANTADLSVYGYEFLYRGMVRPTSTAGWVRVDQGVLKYLGAVALGLHQPCFINLSHESFMAIPDSAFFAAFEKNELRFELSEAVAEGELFDEVCNKVNRLIGSGMHFAIDDFGAGLDGSRRLYALDKVAVIKVDRGLLISAAGRSNAAKMLSASVASWKAAGIQTVAEGVETAELLAFAQGLGFDLVQGWHVDGLAPGEQAFISRYFF</sequence>
<evidence type="ECO:0000313" key="2">
    <source>
        <dbReference type="Proteomes" id="UP001168096"/>
    </source>
</evidence>
<dbReference type="Proteomes" id="UP001168096">
    <property type="component" value="Unassembled WGS sequence"/>
</dbReference>
<gene>
    <name evidence="1" type="ORF">QPK29_020235</name>
</gene>
<protein>
    <submittedName>
        <fullName evidence="1">EAL domain-containing protein</fullName>
    </submittedName>
</protein>
<proteinExistence type="predicted"/>